<evidence type="ECO:0000313" key="3">
    <source>
        <dbReference type="Proteomes" id="UP000261758"/>
    </source>
</evidence>
<evidence type="ECO:0000256" key="1">
    <source>
        <dbReference type="SAM" id="MobiDB-lite"/>
    </source>
</evidence>
<evidence type="ECO:0000313" key="2">
    <source>
        <dbReference type="EMBL" id="AXV81555.1"/>
    </source>
</evidence>
<gene>
    <name evidence="2" type="ORF">CJO77_08320</name>
</gene>
<protein>
    <recommendedName>
        <fullName evidence="4">Type III effector protein</fullName>
    </recommendedName>
</protein>
<dbReference type="RefSeq" id="WP_118869449.1">
    <property type="nucleotide sequence ID" value="NZ_CP022759.1"/>
</dbReference>
<evidence type="ECO:0008006" key="4">
    <source>
        <dbReference type="Google" id="ProtNLM"/>
    </source>
</evidence>
<organism evidence="2 3">
    <name type="scientific">Ralstonia solanacearum</name>
    <name type="common">Pseudomonas solanacearum</name>
    <dbReference type="NCBI Taxonomy" id="305"/>
    <lineage>
        <taxon>Bacteria</taxon>
        <taxon>Pseudomonadati</taxon>
        <taxon>Pseudomonadota</taxon>
        <taxon>Betaproteobacteria</taxon>
        <taxon>Burkholderiales</taxon>
        <taxon>Burkholderiaceae</taxon>
        <taxon>Ralstonia</taxon>
        <taxon>Ralstonia solanacearum species complex</taxon>
    </lineage>
</organism>
<feature type="compositionally biased region" description="Polar residues" evidence="1">
    <location>
        <begin position="328"/>
        <end position="337"/>
    </location>
</feature>
<dbReference type="AlphaFoldDB" id="A0AAD0S6V6"/>
<reference evidence="2 3" key="1">
    <citation type="submission" date="2017-08" db="EMBL/GenBank/DDBJ databases">
        <title>Genome sequences of Ralstonia solanacearum Species Complex (RSSC) isolated from Potato bacterial wilts in Korea.</title>
        <authorList>
            <person name="Cho H."/>
            <person name="Song E.-S."/>
            <person name="Lee Y.K."/>
            <person name="Lee S."/>
            <person name="Lee S.-W."/>
            <person name="Jo A."/>
            <person name="Kim J.-G."/>
            <person name="Hwang I."/>
        </authorList>
    </citation>
    <scope>NUCLEOTIDE SEQUENCE [LARGE SCALE GENOMIC DNA]</scope>
    <source>
        <strain evidence="2 3">T98</strain>
    </source>
</reference>
<proteinExistence type="predicted"/>
<accession>A0AAD0S6V6</accession>
<sequence>MLSAQRSESDVRSFELGNSAVTYCRQIDGRPVEGHALDQLKRANHTVLQTRQTLAHGRGNVSVDIQDSGGQSTVRAEAGHRVGRAIPDKFAKPLRDTAGAMTAQAGNCGDHANVTTFLHAGKLEEGEQVYRVGSKATDHGWVEQRARKPNRERDLVMDPWGKGPAVFAIDGEFSQNSAKVALDYHYDHATGVQAHAEMQGLQREQGRYMRANLHKEMDALGPEYRYPDKKIWASTPVISKAFTQRVQGKMVQAPDAAKLAPPRAKGPRQAAEPVHTDEVRMAPLRHEIRATQTARTLGTDGIREVTDAAKRIGHVAADLRDYPLRSHPAQTVSQTPADTGAAPSHQRRPR</sequence>
<dbReference type="EMBL" id="CP022759">
    <property type="protein sequence ID" value="AXV81555.1"/>
    <property type="molecule type" value="Genomic_DNA"/>
</dbReference>
<dbReference type="Proteomes" id="UP000261758">
    <property type="component" value="Chromosome"/>
</dbReference>
<feature type="region of interest" description="Disordered" evidence="1">
    <location>
        <begin position="319"/>
        <end position="350"/>
    </location>
</feature>
<name>A0AAD0S6V6_RALSL</name>